<gene>
    <name evidence="1" type="ORF">DAPPUDRAFT_312527</name>
</gene>
<dbReference type="HOGENOM" id="CLU_2429305_0_0_1"/>
<name>E9FZC3_DAPPU</name>
<reference evidence="1 2" key="1">
    <citation type="journal article" date="2011" name="Science">
        <title>The ecoresponsive genome of Daphnia pulex.</title>
        <authorList>
            <person name="Colbourne J.K."/>
            <person name="Pfrender M.E."/>
            <person name="Gilbert D."/>
            <person name="Thomas W.K."/>
            <person name="Tucker A."/>
            <person name="Oakley T.H."/>
            <person name="Tokishita S."/>
            <person name="Aerts A."/>
            <person name="Arnold G.J."/>
            <person name="Basu M.K."/>
            <person name="Bauer D.J."/>
            <person name="Caceres C.E."/>
            <person name="Carmel L."/>
            <person name="Casola C."/>
            <person name="Choi J.H."/>
            <person name="Detter J.C."/>
            <person name="Dong Q."/>
            <person name="Dusheyko S."/>
            <person name="Eads B.D."/>
            <person name="Frohlich T."/>
            <person name="Geiler-Samerotte K.A."/>
            <person name="Gerlach D."/>
            <person name="Hatcher P."/>
            <person name="Jogdeo S."/>
            <person name="Krijgsveld J."/>
            <person name="Kriventseva E.V."/>
            <person name="Kultz D."/>
            <person name="Laforsch C."/>
            <person name="Lindquist E."/>
            <person name="Lopez J."/>
            <person name="Manak J.R."/>
            <person name="Muller J."/>
            <person name="Pangilinan J."/>
            <person name="Patwardhan R.P."/>
            <person name="Pitluck S."/>
            <person name="Pritham E.J."/>
            <person name="Rechtsteiner A."/>
            <person name="Rho M."/>
            <person name="Rogozin I.B."/>
            <person name="Sakarya O."/>
            <person name="Salamov A."/>
            <person name="Schaack S."/>
            <person name="Shapiro H."/>
            <person name="Shiga Y."/>
            <person name="Skalitzky C."/>
            <person name="Smith Z."/>
            <person name="Souvorov A."/>
            <person name="Sung W."/>
            <person name="Tang Z."/>
            <person name="Tsuchiya D."/>
            <person name="Tu H."/>
            <person name="Vos H."/>
            <person name="Wang M."/>
            <person name="Wolf Y.I."/>
            <person name="Yamagata H."/>
            <person name="Yamada T."/>
            <person name="Ye Y."/>
            <person name="Shaw J.R."/>
            <person name="Andrews J."/>
            <person name="Crease T.J."/>
            <person name="Tang H."/>
            <person name="Lucas S.M."/>
            <person name="Robertson H.M."/>
            <person name="Bork P."/>
            <person name="Koonin E.V."/>
            <person name="Zdobnov E.M."/>
            <person name="Grigoriev I.V."/>
            <person name="Lynch M."/>
            <person name="Boore J.L."/>
        </authorList>
    </citation>
    <scope>NUCLEOTIDE SEQUENCE [LARGE SCALE GENOMIC DNA]</scope>
</reference>
<dbReference type="KEGG" id="dpx:DAPPUDRAFT_312527"/>
<dbReference type="EMBL" id="GL732528">
    <property type="protein sequence ID" value="EFX87026.1"/>
    <property type="molecule type" value="Genomic_DNA"/>
</dbReference>
<sequence>MAALRIGNNTKLTTLFSGCNRYGNLSYVIAGNITIGPPFKSAVAASEYECEPFSRNPTLILVLSSVLEEEAFRQEFRSSKNKTRIWFPVLF</sequence>
<dbReference type="AlphaFoldDB" id="E9FZC3"/>
<evidence type="ECO:0000313" key="1">
    <source>
        <dbReference type="EMBL" id="EFX87026.1"/>
    </source>
</evidence>
<dbReference type="Proteomes" id="UP000000305">
    <property type="component" value="Unassembled WGS sequence"/>
</dbReference>
<organism evidence="1 2">
    <name type="scientific">Daphnia pulex</name>
    <name type="common">Water flea</name>
    <dbReference type="NCBI Taxonomy" id="6669"/>
    <lineage>
        <taxon>Eukaryota</taxon>
        <taxon>Metazoa</taxon>
        <taxon>Ecdysozoa</taxon>
        <taxon>Arthropoda</taxon>
        <taxon>Crustacea</taxon>
        <taxon>Branchiopoda</taxon>
        <taxon>Diplostraca</taxon>
        <taxon>Cladocera</taxon>
        <taxon>Anomopoda</taxon>
        <taxon>Daphniidae</taxon>
        <taxon>Daphnia</taxon>
    </lineage>
</organism>
<accession>E9FZC3</accession>
<dbReference type="InParanoid" id="E9FZC3"/>
<protein>
    <submittedName>
        <fullName evidence="1">Uncharacterized protein</fullName>
    </submittedName>
</protein>
<keyword evidence="2" id="KW-1185">Reference proteome</keyword>
<evidence type="ECO:0000313" key="2">
    <source>
        <dbReference type="Proteomes" id="UP000000305"/>
    </source>
</evidence>
<proteinExistence type="predicted"/>